<evidence type="ECO:0000256" key="1">
    <source>
        <dbReference type="ARBA" id="ARBA00004365"/>
    </source>
</evidence>
<evidence type="ECO:0000313" key="10">
    <source>
        <dbReference type="Proteomes" id="UP000637513"/>
    </source>
</evidence>
<comment type="caution">
    <text evidence="9">The sequence shown here is derived from an EMBL/GenBank/DDBJ whole genome shotgun (WGS) entry which is preliminary data.</text>
</comment>
<protein>
    <recommendedName>
        <fullName evidence="4">Flagellar hook-associated protein 1</fullName>
    </recommendedName>
</protein>
<dbReference type="RefSeq" id="WP_249305161.1">
    <property type="nucleotide sequence ID" value="NZ_JACRSW010000031.1"/>
</dbReference>
<accession>A0ABR7MVG7</accession>
<dbReference type="Pfam" id="PF22638">
    <property type="entry name" value="FlgK_D1"/>
    <property type="match status" value="1"/>
</dbReference>
<name>A0ABR7MVG7_9FIRM</name>
<dbReference type="PRINTS" id="PR01005">
    <property type="entry name" value="FLGHOOKAP1"/>
</dbReference>
<keyword evidence="5" id="KW-0964">Secreted</keyword>
<gene>
    <name evidence="9" type="primary">flgK</name>
    <name evidence="9" type="ORF">H8700_08725</name>
</gene>
<dbReference type="EMBL" id="JACRSW010000031">
    <property type="protein sequence ID" value="MBC8557791.1"/>
    <property type="molecule type" value="Genomic_DNA"/>
</dbReference>
<keyword evidence="9" id="KW-0969">Cilium</keyword>
<evidence type="ECO:0000313" key="9">
    <source>
        <dbReference type="EMBL" id="MBC8557791.1"/>
    </source>
</evidence>
<dbReference type="PANTHER" id="PTHR30033">
    <property type="entry name" value="FLAGELLAR HOOK-ASSOCIATED PROTEIN 1"/>
    <property type="match status" value="1"/>
</dbReference>
<organism evidence="9 10">
    <name type="scientific">Jutongia hominis</name>
    <dbReference type="NCBI Taxonomy" id="2763664"/>
    <lineage>
        <taxon>Bacteria</taxon>
        <taxon>Bacillati</taxon>
        <taxon>Bacillota</taxon>
        <taxon>Clostridia</taxon>
        <taxon>Lachnospirales</taxon>
        <taxon>Lachnospiraceae</taxon>
        <taxon>Jutongia</taxon>
    </lineage>
</organism>
<keyword evidence="9" id="KW-0966">Cell projection</keyword>
<dbReference type="NCBIfam" id="TIGR02492">
    <property type="entry name" value="flgK_ends"/>
    <property type="match status" value="1"/>
</dbReference>
<reference evidence="9 10" key="1">
    <citation type="submission" date="2020-08" db="EMBL/GenBank/DDBJ databases">
        <title>Genome public.</title>
        <authorList>
            <person name="Liu C."/>
            <person name="Sun Q."/>
        </authorList>
    </citation>
    <scope>NUCLEOTIDE SEQUENCE [LARGE SCALE GENOMIC DNA]</scope>
    <source>
        <strain evidence="9 10">BX3</strain>
    </source>
</reference>
<sequence>MSLFTSFNAGVSGLQSSQAGLNTTAHNLANTKTQGYTRQQNINKDTYYQTIKTTTNSTLQVGYGTTIATIRQIRNEFLDKEYRKEVSRQTFYEVQYNTATEIEDILGETEGVEFNDVLSDIWQTVQDLSTNPESITNRKLFITQAESFLEKAQNVYSALKSYQVNLNSQIENQVTSINKIADQIAELNTKISAAEASGLENANDYRDARNLLLDQLAEYTNYDYYEDSTGQVNVRINNAPLVDESRSYHMACKNIKNQKYDEATGTYTDIESSPMYTVVWEKNGYGEVYDINRAYSQEEETDMGSLLGILTARGKNVGVYTDIVQNPTSYELENYNNTTGNCLLEKVEAQFDLLIHKIVTAVNDAFAPNVDADLTGVSGTDAKGNAMPALTNAKVLDANNCLVGADDDETIGTEVFTRKGQGSRYTVYTVNGPVTTTDENGNTITLTKENVAADGTKTYSLYVYNEEDADDKNTLYTLQNLEVNSSLKENYSYLPVKGNPATGNYGTYLQTPYENILASWRKEDTALDPNALSKYGADGFYDAMVGNLATQGSVWKSIMENQTKETESIEDKRQQIAGVSTEEEMTSLLMYQHAYNAASRYITTVDAMLQHLIERLG</sequence>
<comment type="subcellular location">
    <subcellularLocation>
        <location evidence="1">Bacterial flagellum</location>
    </subcellularLocation>
    <subcellularLocation>
        <location evidence="2">Secreted</location>
    </subcellularLocation>
</comment>
<dbReference type="InterPro" id="IPR010930">
    <property type="entry name" value="Flg_bb/hook_C_dom"/>
</dbReference>
<proteinExistence type="inferred from homology"/>
<dbReference type="PANTHER" id="PTHR30033:SF2">
    <property type="entry name" value="FLAGELLAR HOOK PROTEIN"/>
    <property type="match status" value="1"/>
</dbReference>
<keyword evidence="6" id="KW-0975">Bacterial flagellum</keyword>
<evidence type="ECO:0000256" key="2">
    <source>
        <dbReference type="ARBA" id="ARBA00004613"/>
    </source>
</evidence>
<evidence type="ECO:0000256" key="4">
    <source>
        <dbReference type="ARBA" id="ARBA00016244"/>
    </source>
</evidence>
<feature type="domain" description="Flagellar basal-body/hook protein C-terminal" evidence="7">
    <location>
        <begin position="577"/>
        <end position="613"/>
    </location>
</feature>
<keyword evidence="9" id="KW-0282">Flagellum</keyword>
<dbReference type="SUPFAM" id="SSF64518">
    <property type="entry name" value="Phase 1 flagellin"/>
    <property type="match status" value="1"/>
</dbReference>
<dbReference type="InterPro" id="IPR053927">
    <property type="entry name" value="FlgK_helical"/>
</dbReference>
<keyword evidence="10" id="KW-1185">Reference proteome</keyword>
<dbReference type="Proteomes" id="UP000637513">
    <property type="component" value="Unassembled WGS sequence"/>
</dbReference>
<evidence type="ECO:0000259" key="8">
    <source>
        <dbReference type="Pfam" id="PF22638"/>
    </source>
</evidence>
<feature type="domain" description="Flagellar hook-associated protein FlgK helical" evidence="8">
    <location>
        <begin position="100"/>
        <end position="373"/>
    </location>
</feature>
<evidence type="ECO:0000256" key="3">
    <source>
        <dbReference type="ARBA" id="ARBA00009677"/>
    </source>
</evidence>
<dbReference type="InterPro" id="IPR002371">
    <property type="entry name" value="FlgK"/>
</dbReference>
<evidence type="ECO:0000259" key="7">
    <source>
        <dbReference type="Pfam" id="PF06429"/>
    </source>
</evidence>
<evidence type="ECO:0000256" key="6">
    <source>
        <dbReference type="ARBA" id="ARBA00023143"/>
    </source>
</evidence>
<evidence type="ECO:0000256" key="5">
    <source>
        <dbReference type="ARBA" id="ARBA00022525"/>
    </source>
</evidence>
<dbReference type="Pfam" id="PF06429">
    <property type="entry name" value="Flg_bbr_C"/>
    <property type="match status" value="1"/>
</dbReference>
<comment type="similarity">
    <text evidence="3">Belongs to the flagella basal body rod proteins family.</text>
</comment>